<dbReference type="SUPFAM" id="SSF50199">
    <property type="entry name" value="Staphylococcal nuclease"/>
    <property type="match status" value="1"/>
</dbReference>
<organism evidence="3 4">
    <name type="scientific">Mesorhizobium plurifarium</name>
    <dbReference type="NCBI Taxonomy" id="69974"/>
    <lineage>
        <taxon>Bacteria</taxon>
        <taxon>Pseudomonadati</taxon>
        <taxon>Pseudomonadota</taxon>
        <taxon>Alphaproteobacteria</taxon>
        <taxon>Hyphomicrobiales</taxon>
        <taxon>Phyllobacteriaceae</taxon>
        <taxon>Mesorhizobium</taxon>
    </lineage>
</organism>
<dbReference type="AlphaFoldDB" id="A0A090FG20"/>
<keyword evidence="2" id="KW-1133">Transmembrane helix</keyword>
<keyword evidence="2" id="KW-0472">Membrane</keyword>
<gene>
    <name evidence="3" type="ORF">MPLDJ20_60026</name>
</gene>
<proteinExistence type="predicted"/>
<feature type="transmembrane region" description="Helical" evidence="2">
    <location>
        <begin position="45"/>
        <end position="63"/>
    </location>
</feature>
<evidence type="ECO:0000313" key="3">
    <source>
        <dbReference type="EMBL" id="CDX42875.1"/>
    </source>
</evidence>
<evidence type="ECO:0000256" key="1">
    <source>
        <dbReference type="SAM" id="MobiDB-lite"/>
    </source>
</evidence>
<dbReference type="Gene3D" id="2.40.50.90">
    <property type="match status" value="1"/>
</dbReference>
<feature type="region of interest" description="Disordered" evidence="1">
    <location>
        <begin position="71"/>
        <end position="141"/>
    </location>
</feature>
<sequence>MIRFNGRGGAVSARANGLGSDSIIDSRSDAAECRMSQASPPGRPLLAFALGSLGLLAGMVLIVEGGRRLPPDPPSIAPVQGAGDPEPASPTPMHDSRPGQPARKIAEDLIAPPPLDPSGIERIEPRPPLGELGLATAPQTPMPQDWRETLLFRPVATSAAVFEAMGRTVAISGTVDIDPDRTCTFDNTAWPCGQRARAAFNAWLRGRALKCLLPPDADRFAIAAPCALGKQDVGAWLVSNGWAMAAPASIYGKAEAVARNARMGIFGPPQ</sequence>
<reference evidence="3 4" key="1">
    <citation type="submission" date="2014-08" db="EMBL/GenBank/DDBJ databases">
        <authorList>
            <person name="Moulin Lionel"/>
        </authorList>
    </citation>
    <scope>NUCLEOTIDE SEQUENCE [LARGE SCALE GENOMIC DNA]</scope>
</reference>
<accession>A0A090FG20</accession>
<evidence type="ECO:0000313" key="4">
    <source>
        <dbReference type="Proteomes" id="UP000046373"/>
    </source>
</evidence>
<keyword evidence="2" id="KW-0812">Transmembrane</keyword>
<dbReference type="InterPro" id="IPR035437">
    <property type="entry name" value="SNase_OB-fold_sf"/>
</dbReference>
<name>A0A090FG20_MESPL</name>
<evidence type="ECO:0008006" key="5">
    <source>
        <dbReference type="Google" id="ProtNLM"/>
    </source>
</evidence>
<evidence type="ECO:0000256" key="2">
    <source>
        <dbReference type="SAM" id="Phobius"/>
    </source>
</evidence>
<protein>
    <recommendedName>
        <fullName evidence="5">Thermonuclease family protein</fullName>
    </recommendedName>
</protein>
<dbReference type="Proteomes" id="UP000046373">
    <property type="component" value="Unassembled WGS sequence"/>
</dbReference>
<dbReference type="EMBL" id="CCNB01000043">
    <property type="protein sequence ID" value="CDX42875.1"/>
    <property type="molecule type" value="Genomic_DNA"/>
</dbReference>